<feature type="transmembrane region" description="Helical" evidence="1">
    <location>
        <begin position="107"/>
        <end position="125"/>
    </location>
</feature>
<proteinExistence type="predicted"/>
<reference evidence="2 3" key="1">
    <citation type="submission" date="2023-08" db="EMBL/GenBank/DDBJ databases">
        <title>Bioegradation of LLDPE and BLDPE plastic by marine bacteria from coast plastic debris.</title>
        <authorList>
            <person name="Rong Z."/>
        </authorList>
    </citation>
    <scope>NUCLEOTIDE SEQUENCE [LARGE SCALE GENOMIC DNA]</scope>
    <source>
        <strain evidence="2 3">Z-2</strain>
    </source>
</reference>
<organism evidence="2 3">
    <name type="scientific">Gordonia westfalica</name>
    <dbReference type="NCBI Taxonomy" id="158898"/>
    <lineage>
        <taxon>Bacteria</taxon>
        <taxon>Bacillati</taxon>
        <taxon>Actinomycetota</taxon>
        <taxon>Actinomycetes</taxon>
        <taxon>Mycobacteriales</taxon>
        <taxon>Gordoniaceae</taxon>
        <taxon>Gordonia</taxon>
    </lineage>
</organism>
<feature type="transmembrane region" description="Helical" evidence="1">
    <location>
        <begin position="373"/>
        <end position="405"/>
    </location>
</feature>
<evidence type="ECO:0000313" key="3">
    <source>
        <dbReference type="Proteomes" id="UP001265083"/>
    </source>
</evidence>
<keyword evidence="1" id="KW-0472">Membrane</keyword>
<name>A0ABU2GQY3_9ACTN</name>
<sequence>MTVTEPTEVPDHEKAVPRVASGGPRATAAALAGASAGAGLLGALPLHPALSAILVAFFAICGPGAAVSTWVVLPRPTRLAAVPTLSLSIITLTTIVAAWSLWWQPTLLLLLMCAAVAASSAFFYHRTGIRPDAQRTIRRWERLAENRLAATRALGFRVTGLRVTLVLCTIALIVWAVAMPGLPGTEASFYGLLFSGSGRLLIPATLLTALAAVVAIATRSVTGLAVATGTAIVVARVTTWVGTEIPLYDWTYKHLAIVDFIHRYGSITPDGTDIYAQWPAFFAVSTWFTDATGLDPILLAHLFAPVIHVLVTVIVFSAARTLGMNRVVAMTAAFIVEAVNWVGQDYFAPQAWAFVLAYGLIALLLASPRRPSAALLAILPFAAIVPTHQLTPFWVLGAAVLLVIFRRIRPWWAVAIMAALAGGYLLMNLEAVAPYGILSGGNPIDNAASNFTMAGVRAKEVTSMVCRGLSAGVVLTAGICAVIGWRRRRPHTLTLAILAFSSLALLLGQSYGGEAIFRVYLYALLGCGLLIAPVLVGLLTGFGQGLKGFLRATGAAVLVCAAALSGMYSYTALWPVIVQTRMQYEAIDAITSNAEEGTRFISMHPAGLPTRSNANYAWLTLKNPYFDYPLSFDLAGDRMVFPTPEQLGDLFWKVEQSDKPTVVTFTEQSRRISEYYGTYRPGAPAKLEAALREAPGWRVLYDHDETVIFIYEPK</sequence>
<gene>
    <name evidence="2" type="ORF">RD149_05125</name>
</gene>
<protein>
    <recommendedName>
        <fullName evidence="4">4-amino-4-deoxy-L-arabinose transferase</fullName>
    </recommendedName>
</protein>
<feature type="transmembrane region" description="Helical" evidence="1">
    <location>
        <begin position="549"/>
        <end position="573"/>
    </location>
</feature>
<dbReference type="EMBL" id="JAVLUS010000003">
    <property type="protein sequence ID" value="MDS1113144.1"/>
    <property type="molecule type" value="Genomic_DNA"/>
</dbReference>
<feature type="transmembrane region" description="Helical" evidence="1">
    <location>
        <begin position="224"/>
        <end position="243"/>
    </location>
</feature>
<accession>A0ABU2GQY3</accession>
<feature type="transmembrane region" description="Helical" evidence="1">
    <location>
        <begin position="520"/>
        <end position="543"/>
    </location>
</feature>
<keyword evidence="1" id="KW-0812">Transmembrane</keyword>
<dbReference type="Proteomes" id="UP001265083">
    <property type="component" value="Unassembled WGS sequence"/>
</dbReference>
<feature type="transmembrane region" description="Helical" evidence="1">
    <location>
        <begin position="349"/>
        <end position="366"/>
    </location>
</feature>
<evidence type="ECO:0008006" key="4">
    <source>
        <dbReference type="Google" id="ProtNLM"/>
    </source>
</evidence>
<keyword evidence="3" id="KW-1185">Reference proteome</keyword>
<feature type="transmembrane region" description="Helical" evidence="1">
    <location>
        <begin position="198"/>
        <end position="217"/>
    </location>
</feature>
<feature type="transmembrane region" description="Helical" evidence="1">
    <location>
        <begin position="49"/>
        <end position="73"/>
    </location>
</feature>
<evidence type="ECO:0000256" key="1">
    <source>
        <dbReference type="SAM" id="Phobius"/>
    </source>
</evidence>
<evidence type="ECO:0000313" key="2">
    <source>
        <dbReference type="EMBL" id="MDS1113144.1"/>
    </source>
</evidence>
<feature type="transmembrane region" description="Helical" evidence="1">
    <location>
        <begin position="80"/>
        <end position="101"/>
    </location>
</feature>
<keyword evidence="1" id="KW-1133">Transmembrane helix</keyword>
<comment type="caution">
    <text evidence="2">The sequence shown here is derived from an EMBL/GenBank/DDBJ whole genome shotgun (WGS) entry which is preliminary data.</text>
</comment>
<feature type="transmembrane region" description="Helical" evidence="1">
    <location>
        <begin position="297"/>
        <end position="319"/>
    </location>
</feature>
<feature type="transmembrane region" description="Helical" evidence="1">
    <location>
        <begin position="491"/>
        <end position="508"/>
    </location>
</feature>
<feature type="transmembrane region" description="Helical" evidence="1">
    <location>
        <begin position="411"/>
        <end position="429"/>
    </location>
</feature>
<dbReference type="RefSeq" id="WP_310949598.1">
    <property type="nucleotide sequence ID" value="NZ_JAVLUS010000003.1"/>
</dbReference>
<feature type="transmembrane region" description="Helical" evidence="1">
    <location>
        <begin position="465"/>
        <end position="485"/>
    </location>
</feature>
<feature type="transmembrane region" description="Helical" evidence="1">
    <location>
        <begin position="160"/>
        <end position="178"/>
    </location>
</feature>